<keyword evidence="7" id="KW-0411">Iron-sulfur</keyword>
<dbReference type="SFLD" id="SFLDS00113">
    <property type="entry name" value="Radical_SAM_Phosphomethylpyrim"/>
    <property type="match status" value="1"/>
</dbReference>
<evidence type="ECO:0000256" key="8">
    <source>
        <dbReference type="ARBA" id="ARBA00023239"/>
    </source>
</evidence>
<evidence type="ECO:0000256" key="3">
    <source>
        <dbReference type="ARBA" id="ARBA00022691"/>
    </source>
</evidence>
<dbReference type="RefSeq" id="WP_089271173.1">
    <property type="nucleotide sequence ID" value="NZ_FZOC01000001.1"/>
</dbReference>
<dbReference type="InterPro" id="IPR002817">
    <property type="entry name" value="ThiC/BzaA/B"/>
</dbReference>
<organism evidence="9 10">
    <name type="scientific">Humidesulfovibrio mexicanus</name>
    <dbReference type="NCBI Taxonomy" id="147047"/>
    <lineage>
        <taxon>Bacteria</taxon>
        <taxon>Pseudomonadati</taxon>
        <taxon>Thermodesulfobacteriota</taxon>
        <taxon>Desulfovibrionia</taxon>
        <taxon>Desulfovibrionales</taxon>
        <taxon>Desulfovibrionaceae</taxon>
        <taxon>Humidesulfovibrio</taxon>
    </lineage>
</organism>
<dbReference type="NCBIfam" id="NF009895">
    <property type="entry name" value="PRK13352.1"/>
    <property type="match status" value="1"/>
</dbReference>
<dbReference type="Pfam" id="PF01964">
    <property type="entry name" value="ThiC_Rad_SAM"/>
    <property type="match status" value="1"/>
</dbReference>
<dbReference type="SFLD" id="SFLDG01114">
    <property type="entry name" value="phosphomethylpyrimidine_syntha"/>
    <property type="match status" value="1"/>
</dbReference>
<keyword evidence="8" id="KW-0456">Lyase</keyword>
<evidence type="ECO:0000313" key="10">
    <source>
        <dbReference type="Proteomes" id="UP000198324"/>
    </source>
</evidence>
<evidence type="ECO:0000256" key="4">
    <source>
        <dbReference type="ARBA" id="ARBA00022723"/>
    </source>
</evidence>
<dbReference type="GO" id="GO:0046872">
    <property type="term" value="F:metal ion binding"/>
    <property type="evidence" value="ECO:0007669"/>
    <property type="project" value="UniProtKB-KW"/>
</dbReference>
<evidence type="ECO:0000256" key="7">
    <source>
        <dbReference type="ARBA" id="ARBA00023014"/>
    </source>
</evidence>
<gene>
    <name evidence="9" type="ORF">SAMN04488503_0398</name>
</gene>
<dbReference type="PANTHER" id="PTHR30557:SF1">
    <property type="entry name" value="PHOSPHOMETHYLPYRIMIDINE SYNTHASE, CHLOROPLASTIC"/>
    <property type="match status" value="1"/>
</dbReference>
<evidence type="ECO:0000313" key="9">
    <source>
        <dbReference type="EMBL" id="SNR61864.1"/>
    </source>
</evidence>
<evidence type="ECO:0000256" key="1">
    <source>
        <dbReference type="ARBA" id="ARBA00001966"/>
    </source>
</evidence>
<dbReference type="AlphaFoldDB" id="A0A238XU38"/>
<evidence type="ECO:0000256" key="2">
    <source>
        <dbReference type="ARBA" id="ARBA00022485"/>
    </source>
</evidence>
<evidence type="ECO:0000256" key="5">
    <source>
        <dbReference type="ARBA" id="ARBA00022833"/>
    </source>
</evidence>
<reference evidence="9 10" key="1">
    <citation type="submission" date="2017-06" db="EMBL/GenBank/DDBJ databases">
        <authorList>
            <person name="Kim H.J."/>
            <person name="Triplett B.A."/>
        </authorList>
    </citation>
    <scope>NUCLEOTIDE SEQUENCE [LARGE SCALE GENOMIC DNA]</scope>
    <source>
        <strain evidence="9 10">DSM 13116</strain>
    </source>
</reference>
<dbReference type="PANTHER" id="PTHR30557">
    <property type="entry name" value="THIAMINE BIOSYNTHESIS PROTEIN THIC"/>
    <property type="match status" value="1"/>
</dbReference>
<keyword evidence="5" id="KW-0862">Zinc</keyword>
<protein>
    <submittedName>
        <fullName evidence="9">Hydroxymethylpyrimidine synthase</fullName>
    </submittedName>
</protein>
<keyword evidence="6" id="KW-0408">Iron</keyword>
<sequence length="425" mass="45004">MSIIAANTALSQALHTALPQLMEHERMGEAEIRSRIDSGTLALLANPRHEGVTPTLIGQPARVKVNANIGTSPVSSDGAGELDKLRVAETAGADAVMDLSTAGDLDAIRLRMIKATALPLGTVPLYGLAQQCTDAGRDPAGWEASELLAEVAKQAEQGVDFMTLHCGLTRRGAELAQDGSREMGIVSRGGAILARWMRRTGQENPLLTHYDELLEICRVHNVVISLGDGLRPGAGSDAGDPAQWEEVLTLGVLARRAWAAGVQVMIEGPGHVPLHLVQAQIQGIKRATFGAPLYVLGPLVTDAAAGRDHLAGAIGGALAAQYGADFLCYLTPAEHLCLPDARDVHEGVLASRIAAQAAEASLGRPWAMERERTISSARNRLDWSAMAGTALDPCLVRQRSAGIEHGKECGMCGKFCAIRMVEPER</sequence>
<comment type="cofactor">
    <cofactor evidence="1">
        <name>[4Fe-4S] cluster</name>
        <dbReference type="ChEBI" id="CHEBI:49883"/>
    </cofactor>
</comment>
<keyword evidence="2" id="KW-0004">4Fe-4S</keyword>
<dbReference type="Proteomes" id="UP000198324">
    <property type="component" value="Unassembled WGS sequence"/>
</dbReference>
<name>A0A238XU38_9BACT</name>
<dbReference type="SFLD" id="SFLDF00407">
    <property type="entry name" value="phosphomethylpyrimidine_syntha"/>
    <property type="match status" value="1"/>
</dbReference>
<proteinExistence type="predicted"/>
<evidence type="ECO:0000256" key="6">
    <source>
        <dbReference type="ARBA" id="ARBA00023004"/>
    </source>
</evidence>
<dbReference type="GO" id="GO:0009228">
    <property type="term" value="P:thiamine biosynthetic process"/>
    <property type="evidence" value="ECO:0007669"/>
    <property type="project" value="InterPro"/>
</dbReference>
<dbReference type="GO" id="GO:0016829">
    <property type="term" value="F:lyase activity"/>
    <property type="evidence" value="ECO:0007669"/>
    <property type="project" value="UniProtKB-KW"/>
</dbReference>
<accession>A0A238XU38</accession>
<dbReference type="InterPro" id="IPR038521">
    <property type="entry name" value="ThiC/Bza_core_dom"/>
</dbReference>
<dbReference type="EMBL" id="FZOC01000001">
    <property type="protein sequence ID" value="SNR61864.1"/>
    <property type="molecule type" value="Genomic_DNA"/>
</dbReference>
<keyword evidence="3" id="KW-0949">S-adenosyl-L-methionine</keyword>
<keyword evidence="10" id="KW-1185">Reference proteome</keyword>
<dbReference type="Gene3D" id="3.20.20.540">
    <property type="entry name" value="Radical SAM ThiC family, central domain"/>
    <property type="match status" value="1"/>
</dbReference>
<dbReference type="GO" id="GO:0051539">
    <property type="term" value="F:4 iron, 4 sulfur cluster binding"/>
    <property type="evidence" value="ECO:0007669"/>
    <property type="project" value="UniProtKB-KW"/>
</dbReference>
<dbReference type="OrthoDB" id="9805897at2"/>
<keyword evidence="4" id="KW-0479">Metal-binding</keyword>